<accession>A0ABQ0KZN6</accession>
<dbReference type="Proteomes" id="UP000815677">
    <property type="component" value="Unassembled WGS sequence"/>
</dbReference>
<feature type="compositionally biased region" description="Low complexity" evidence="1">
    <location>
        <begin position="59"/>
        <end position="71"/>
    </location>
</feature>
<feature type="compositionally biased region" description="Polar residues" evidence="1">
    <location>
        <begin position="1"/>
        <end position="15"/>
    </location>
</feature>
<name>A0ABQ0KZN6_MYCCL</name>
<evidence type="ECO:0000313" key="3">
    <source>
        <dbReference type="Proteomes" id="UP000815677"/>
    </source>
</evidence>
<organism evidence="2 3">
    <name type="scientific">Mycena chlorophos</name>
    <name type="common">Agaric fungus</name>
    <name type="synonym">Agaricus chlorophos</name>
    <dbReference type="NCBI Taxonomy" id="658473"/>
    <lineage>
        <taxon>Eukaryota</taxon>
        <taxon>Fungi</taxon>
        <taxon>Dikarya</taxon>
        <taxon>Basidiomycota</taxon>
        <taxon>Agaricomycotina</taxon>
        <taxon>Agaricomycetes</taxon>
        <taxon>Agaricomycetidae</taxon>
        <taxon>Agaricales</taxon>
        <taxon>Marasmiineae</taxon>
        <taxon>Mycenaceae</taxon>
        <taxon>Mycena</taxon>
    </lineage>
</organism>
<gene>
    <name evidence="2" type="ORF">MCHLO_01842</name>
</gene>
<feature type="region of interest" description="Disordered" evidence="1">
    <location>
        <begin position="1"/>
        <end position="85"/>
    </location>
</feature>
<protein>
    <submittedName>
        <fullName evidence="2">Uncharacterized protein</fullName>
    </submittedName>
</protein>
<sequence length="85" mass="8961">MGSLCSKGQSSNYTGGHQVLGGDAAVSQPTRDDPRAAALRAAEARLDATKKRGTPNQGALAQKAAANASARLEPEQREEERLVWD</sequence>
<evidence type="ECO:0000256" key="1">
    <source>
        <dbReference type="SAM" id="MobiDB-lite"/>
    </source>
</evidence>
<reference evidence="2" key="1">
    <citation type="submission" date="2014-09" db="EMBL/GenBank/DDBJ databases">
        <title>Genome sequence of the luminous mushroom Mycena chlorophos for searching fungal bioluminescence genes.</title>
        <authorList>
            <person name="Tanaka Y."/>
            <person name="Kasuga D."/>
            <person name="Oba Y."/>
            <person name="Hase S."/>
            <person name="Sato K."/>
            <person name="Oba Y."/>
            <person name="Sakakibara Y."/>
        </authorList>
    </citation>
    <scope>NUCLEOTIDE SEQUENCE</scope>
</reference>
<evidence type="ECO:0000313" key="2">
    <source>
        <dbReference type="EMBL" id="GAT44202.1"/>
    </source>
</evidence>
<feature type="compositionally biased region" description="Basic and acidic residues" evidence="1">
    <location>
        <begin position="72"/>
        <end position="85"/>
    </location>
</feature>
<proteinExistence type="predicted"/>
<keyword evidence="3" id="KW-1185">Reference proteome</keyword>
<dbReference type="EMBL" id="DF839580">
    <property type="protein sequence ID" value="GAT44202.1"/>
    <property type="molecule type" value="Genomic_DNA"/>
</dbReference>